<comment type="caution">
    <text evidence="1">The sequence shown here is derived from an EMBL/GenBank/DDBJ whole genome shotgun (WGS) entry which is preliminary data.</text>
</comment>
<protein>
    <submittedName>
        <fullName evidence="1">Uncharacterized protein</fullName>
    </submittedName>
</protein>
<gene>
    <name evidence="1" type="ORF">LTR97_000109</name>
</gene>
<organism evidence="1 2">
    <name type="scientific">Elasticomyces elasticus</name>
    <dbReference type="NCBI Taxonomy" id="574655"/>
    <lineage>
        <taxon>Eukaryota</taxon>
        <taxon>Fungi</taxon>
        <taxon>Dikarya</taxon>
        <taxon>Ascomycota</taxon>
        <taxon>Pezizomycotina</taxon>
        <taxon>Dothideomycetes</taxon>
        <taxon>Dothideomycetidae</taxon>
        <taxon>Mycosphaerellales</taxon>
        <taxon>Teratosphaeriaceae</taxon>
        <taxon>Elasticomyces</taxon>
    </lineage>
</organism>
<proteinExistence type="predicted"/>
<sequence length="205" mass="23472">MVTPDRREFLLDGHQGGIPAQLNDQPTYYIRHARTSPADLQTDIILFQPLIVHNESVLLVLEDQVMKDHLKDESEGWCLPFQIWSRSDITELPDTKEGKFTLAESMEIWLVHAKTLVWMEGVKKEGFLKHTQGPDDTLIEGLAENAGVKMMLLTIPIKVDPAIESVPVESFESYARYRWVPKHELEEGTMEMSHRVDMHALLAQL</sequence>
<evidence type="ECO:0000313" key="1">
    <source>
        <dbReference type="EMBL" id="KAK5707572.1"/>
    </source>
</evidence>
<evidence type="ECO:0000313" key="2">
    <source>
        <dbReference type="Proteomes" id="UP001310594"/>
    </source>
</evidence>
<name>A0AAN7VWZ2_9PEZI</name>
<accession>A0AAN7VWZ2</accession>
<dbReference type="EMBL" id="JAVRQU010000001">
    <property type="protein sequence ID" value="KAK5707572.1"/>
    <property type="molecule type" value="Genomic_DNA"/>
</dbReference>
<dbReference type="Proteomes" id="UP001310594">
    <property type="component" value="Unassembled WGS sequence"/>
</dbReference>
<reference evidence="1" key="1">
    <citation type="submission" date="2023-08" db="EMBL/GenBank/DDBJ databases">
        <title>Black Yeasts Isolated from many extreme environments.</title>
        <authorList>
            <person name="Coleine C."/>
            <person name="Stajich J.E."/>
            <person name="Selbmann L."/>
        </authorList>
    </citation>
    <scope>NUCLEOTIDE SEQUENCE</scope>
    <source>
        <strain evidence="1">CCFEE 5810</strain>
    </source>
</reference>
<dbReference type="AlphaFoldDB" id="A0AAN7VWZ2"/>